<dbReference type="PROSITE" id="PS51257">
    <property type="entry name" value="PROKAR_LIPOPROTEIN"/>
    <property type="match status" value="1"/>
</dbReference>
<evidence type="ECO:0000256" key="5">
    <source>
        <dbReference type="RuleBase" id="RU003512"/>
    </source>
</evidence>
<dbReference type="PRINTS" id="PR00691">
    <property type="entry name" value="ADHESINB"/>
</dbReference>
<feature type="signal peptide" evidence="6">
    <location>
        <begin position="1"/>
        <end position="24"/>
    </location>
</feature>
<dbReference type="InterPro" id="IPR050492">
    <property type="entry name" value="Bact_metal-bind_prot9"/>
</dbReference>
<accession>A0A1G6JHP7</accession>
<dbReference type="PANTHER" id="PTHR42953:SF1">
    <property type="entry name" value="METAL-BINDING PROTEIN HI_0362-RELATED"/>
    <property type="match status" value="1"/>
</dbReference>
<protein>
    <submittedName>
        <fullName evidence="7">Iron/zinc/copper transport system substrate-binding protein</fullName>
    </submittedName>
</protein>
<comment type="similarity">
    <text evidence="5">Belongs to the bacterial solute-binding protein 9 family.</text>
</comment>
<sequence>MKKQFMLINLSFLAILFVLMGCGADESEINHEEEHLEVVVTLSVISDIVEQVGGDRVEVEYIVPIGEEPEEYEPVPSDFEKVTDANLLFINGLGIEPWLTSLMDNATDTPYTELTEGIDPITLEGDQEVYDPHAWFDPSLVKTYADNALEHLIELDPEGESVYRDNAENFHAELDQLDEWIREELESVPEGNRLIATSENALVYFGAAYDFDVAGIWPLNAHEEGTPQQISDFVDMLTDRDLPYVFVESTVNPNYMETVSDNAGIPIYDEPLYTDALGDEASGVTSYIDFMEHNVSVITDALGEIE</sequence>
<dbReference type="GO" id="GO:0030313">
    <property type="term" value="C:cell envelope"/>
    <property type="evidence" value="ECO:0007669"/>
    <property type="project" value="UniProtKB-SubCell"/>
</dbReference>
<dbReference type="Pfam" id="PF01297">
    <property type="entry name" value="ZnuA"/>
    <property type="match status" value="1"/>
</dbReference>
<dbReference type="PRINTS" id="PR00690">
    <property type="entry name" value="ADHESNFAMILY"/>
</dbReference>
<proteinExistence type="inferred from homology"/>
<dbReference type="PANTHER" id="PTHR42953">
    <property type="entry name" value="HIGH-AFFINITY ZINC UPTAKE SYSTEM PROTEIN ZNUA-RELATED"/>
    <property type="match status" value="1"/>
</dbReference>
<keyword evidence="4 6" id="KW-0732">Signal</keyword>
<evidence type="ECO:0000313" key="8">
    <source>
        <dbReference type="Proteomes" id="UP000242949"/>
    </source>
</evidence>
<dbReference type="GO" id="GO:0007155">
    <property type="term" value="P:cell adhesion"/>
    <property type="evidence" value="ECO:0007669"/>
    <property type="project" value="InterPro"/>
</dbReference>
<keyword evidence="8" id="KW-1185">Reference proteome</keyword>
<dbReference type="AlphaFoldDB" id="A0A1G6JHP7"/>
<evidence type="ECO:0000256" key="1">
    <source>
        <dbReference type="ARBA" id="ARBA00004196"/>
    </source>
</evidence>
<gene>
    <name evidence="7" type="ORF">SAMN05421734_10546</name>
</gene>
<evidence type="ECO:0000313" key="7">
    <source>
        <dbReference type="EMBL" id="SDC18168.1"/>
    </source>
</evidence>
<evidence type="ECO:0000256" key="6">
    <source>
        <dbReference type="SAM" id="SignalP"/>
    </source>
</evidence>
<dbReference type="InterPro" id="IPR006129">
    <property type="entry name" value="AdhesinB"/>
</dbReference>
<dbReference type="InterPro" id="IPR006127">
    <property type="entry name" value="ZnuA-like"/>
</dbReference>
<dbReference type="OrthoDB" id="9793396at2"/>
<dbReference type="InterPro" id="IPR006128">
    <property type="entry name" value="Lipoprotein_PsaA-like"/>
</dbReference>
<reference evidence="8" key="1">
    <citation type="submission" date="2016-09" db="EMBL/GenBank/DDBJ databases">
        <authorList>
            <person name="Varghese N."/>
            <person name="Submissions S."/>
        </authorList>
    </citation>
    <scope>NUCLEOTIDE SEQUENCE [LARGE SCALE GENOMIC DNA]</scope>
    <source>
        <strain evidence="8">S5</strain>
    </source>
</reference>
<dbReference type="GO" id="GO:0046872">
    <property type="term" value="F:metal ion binding"/>
    <property type="evidence" value="ECO:0007669"/>
    <property type="project" value="UniProtKB-KW"/>
</dbReference>
<organism evidence="7 8">
    <name type="scientific">Pelagirhabdus alkalitolerans</name>
    <dbReference type="NCBI Taxonomy" id="1612202"/>
    <lineage>
        <taxon>Bacteria</taxon>
        <taxon>Bacillati</taxon>
        <taxon>Bacillota</taxon>
        <taxon>Bacilli</taxon>
        <taxon>Bacillales</taxon>
        <taxon>Bacillaceae</taxon>
        <taxon>Pelagirhabdus</taxon>
    </lineage>
</organism>
<comment type="subcellular location">
    <subcellularLocation>
        <location evidence="1">Cell envelope</location>
    </subcellularLocation>
</comment>
<dbReference type="RefSeq" id="WP_090795381.1">
    <property type="nucleotide sequence ID" value="NZ_FMYI01000005.1"/>
</dbReference>
<keyword evidence="3" id="KW-0479">Metal-binding</keyword>
<dbReference type="STRING" id="1612202.SAMN05421734_10546"/>
<dbReference type="GO" id="GO:0030001">
    <property type="term" value="P:metal ion transport"/>
    <property type="evidence" value="ECO:0007669"/>
    <property type="project" value="InterPro"/>
</dbReference>
<evidence type="ECO:0000256" key="4">
    <source>
        <dbReference type="ARBA" id="ARBA00022729"/>
    </source>
</evidence>
<keyword evidence="2 5" id="KW-0813">Transport</keyword>
<dbReference type="Proteomes" id="UP000242949">
    <property type="component" value="Unassembled WGS sequence"/>
</dbReference>
<dbReference type="Gene3D" id="3.40.50.1980">
    <property type="entry name" value="Nitrogenase molybdenum iron protein domain"/>
    <property type="match status" value="2"/>
</dbReference>
<evidence type="ECO:0000256" key="3">
    <source>
        <dbReference type="ARBA" id="ARBA00022723"/>
    </source>
</evidence>
<dbReference type="SUPFAM" id="SSF53807">
    <property type="entry name" value="Helical backbone' metal receptor"/>
    <property type="match status" value="1"/>
</dbReference>
<name>A0A1G6JHP7_9BACI</name>
<evidence type="ECO:0000256" key="2">
    <source>
        <dbReference type="ARBA" id="ARBA00022448"/>
    </source>
</evidence>
<dbReference type="EMBL" id="FMYI01000005">
    <property type="protein sequence ID" value="SDC18168.1"/>
    <property type="molecule type" value="Genomic_DNA"/>
</dbReference>
<feature type="chain" id="PRO_5017414743" evidence="6">
    <location>
        <begin position="25"/>
        <end position="306"/>
    </location>
</feature>